<keyword evidence="6" id="KW-0547">Nucleotide-binding</keyword>
<keyword evidence="8" id="KW-0067">ATP-binding</keyword>
<evidence type="ECO:0000256" key="11">
    <source>
        <dbReference type="SAM" id="MobiDB-lite"/>
    </source>
</evidence>
<evidence type="ECO:0000256" key="1">
    <source>
        <dbReference type="ARBA" id="ARBA00000085"/>
    </source>
</evidence>
<dbReference type="NCBIfam" id="TIGR00229">
    <property type="entry name" value="sensory_box"/>
    <property type="match status" value="1"/>
</dbReference>
<dbReference type="PROSITE" id="PS50110">
    <property type="entry name" value="RESPONSE_REGULATORY"/>
    <property type="match status" value="1"/>
</dbReference>
<dbReference type="PROSITE" id="PS50885">
    <property type="entry name" value="HAMP"/>
    <property type="match status" value="1"/>
</dbReference>
<dbReference type="InterPro" id="IPR036097">
    <property type="entry name" value="HisK_dim/P_sf"/>
</dbReference>
<dbReference type="Pfam" id="PF02518">
    <property type="entry name" value="HATPase_c"/>
    <property type="match status" value="1"/>
</dbReference>
<dbReference type="InterPro" id="IPR036890">
    <property type="entry name" value="HATPase_C_sf"/>
</dbReference>
<dbReference type="Gene3D" id="3.30.450.20">
    <property type="entry name" value="PAS domain"/>
    <property type="match status" value="1"/>
</dbReference>
<dbReference type="Gene3D" id="1.10.287.130">
    <property type="match status" value="1"/>
</dbReference>
<protein>
    <recommendedName>
        <fullName evidence="3">histidine kinase</fullName>
        <ecNumber evidence="3">2.7.13.3</ecNumber>
    </recommendedName>
</protein>
<evidence type="ECO:0000256" key="7">
    <source>
        <dbReference type="ARBA" id="ARBA00022777"/>
    </source>
</evidence>
<dbReference type="InterPro" id="IPR004358">
    <property type="entry name" value="Sig_transdc_His_kin-like_C"/>
</dbReference>
<dbReference type="Pfam" id="PF00072">
    <property type="entry name" value="Response_reg"/>
    <property type="match status" value="1"/>
</dbReference>
<dbReference type="PROSITE" id="PS50109">
    <property type="entry name" value="HIS_KIN"/>
    <property type="match status" value="1"/>
</dbReference>
<evidence type="ECO:0000313" key="18">
    <source>
        <dbReference type="Proteomes" id="UP000526501"/>
    </source>
</evidence>
<feature type="modified residue" description="4-aspartylphosphate" evidence="10">
    <location>
        <position position="962"/>
    </location>
</feature>
<keyword evidence="12" id="KW-0472">Membrane</keyword>
<dbReference type="SMART" id="SM00304">
    <property type="entry name" value="HAMP"/>
    <property type="match status" value="1"/>
</dbReference>
<feature type="transmembrane region" description="Helical" evidence="12">
    <location>
        <begin position="270"/>
        <end position="291"/>
    </location>
</feature>
<evidence type="ECO:0000256" key="5">
    <source>
        <dbReference type="ARBA" id="ARBA00022679"/>
    </source>
</evidence>
<feature type="domain" description="Histidine kinase" evidence="13">
    <location>
        <begin position="504"/>
        <end position="722"/>
    </location>
</feature>
<dbReference type="SUPFAM" id="SSF55874">
    <property type="entry name" value="ATPase domain of HSP90 chaperone/DNA topoisomerase II/histidine kinase"/>
    <property type="match status" value="1"/>
</dbReference>
<feature type="domain" description="HAMP" evidence="16">
    <location>
        <begin position="292"/>
        <end position="344"/>
    </location>
</feature>
<evidence type="ECO:0000256" key="9">
    <source>
        <dbReference type="ARBA" id="ARBA00023012"/>
    </source>
</evidence>
<dbReference type="Gene3D" id="3.30.565.10">
    <property type="entry name" value="Histidine kinase-like ATPase, C-terminal domain"/>
    <property type="match status" value="1"/>
</dbReference>
<feature type="domain" description="PAS" evidence="15">
    <location>
        <begin position="363"/>
        <end position="405"/>
    </location>
</feature>
<dbReference type="InterPro" id="IPR003661">
    <property type="entry name" value="HisK_dim/P_dom"/>
</dbReference>
<keyword evidence="7" id="KW-0418">Kinase</keyword>
<dbReference type="Pfam" id="PF00512">
    <property type="entry name" value="HisKA"/>
    <property type="match status" value="1"/>
</dbReference>
<comment type="caution">
    <text evidence="17">The sequence shown here is derived from an EMBL/GenBank/DDBJ whole genome shotgun (WGS) entry which is preliminary data.</text>
</comment>
<dbReference type="SUPFAM" id="SSF52172">
    <property type="entry name" value="CheY-like"/>
    <property type="match status" value="2"/>
</dbReference>
<dbReference type="SMART" id="SM00387">
    <property type="entry name" value="HATPase_c"/>
    <property type="match status" value="1"/>
</dbReference>
<dbReference type="Proteomes" id="UP000526501">
    <property type="component" value="Unassembled WGS sequence"/>
</dbReference>
<evidence type="ECO:0000259" key="14">
    <source>
        <dbReference type="PROSITE" id="PS50110"/>
    </source>
</evidence>
<keyword evidence="18" id="KW-1185">Reference proteome</keyword>
<dbReference type="CDD" id="cd00130">
    <property type="entry name" value="PAS"/>
    <property type="match status" value="1"/>
</dbReference>
<keyword evidence="12" id="KW-0812">Transmembrane</keyword>
<name>A0A7X1E8D9_9BACT</name>
<dbReference type="Pfam" id="PF13426">
    <property type="entry name" value="PAS_9"/>
    <property type="match status" value="1"/>
</dbReference>
<dbReference type="FunFam" id="3.30.565.10:FF:000078">
    <property type="entry name" value="Two-component sensor histidine kinase"/>
    <property type="match status" value="1"/>
</dbReference>
<keyword evidence="5" id="KW-0808">Transferase</keyword>
<dbReference type="SUPFAM" id="SSF47384">
    <property type="entry name" value="Homodimeric domain of signal transducing histidine kinase"/>
    <property type="match status" value="1"/>
</dbReference>
<dbReference type="EC" id="2.7.13.3" evidence="3"/>
<dbReference type="CDD" id="cd17546">
    <property type="entry name" value="REC_hyHK_CKI1_RcsC-like"/>
    <property type="match status" value="1"/>
</dbReference>
<dbReference type="SMART" id="SM00448">
    <property type="entry name" value="REC"/>
    <property type="match status" value="1"/>
</dbReference>
<evidence type="ECO:0000259" key="16">
    <source>
        <dbReference type="PROSITE" id="PS50885"/>
    </source>
</evidence>
<feature type="compositionally biased region" description="Basic and acidic residues" evidence="11">
    <location>
        <begin position="867"/>
        <end position="892"/>
    </location>
</feature>
<dbReference type="SMART" id="SM00388">
    <property type="entry name" value="HisKA"/>
    <property type="match status" value="1"/>
</dbReference>
<evidence type="ECO:0000256" key="4">
    <source>
        <dbReference type="ARBA" id="ARBA00022553"/>
    </source>
</evidence>
<evidence type="ECO:0000256" key="3">
    <source>
        <dbReference type="ARBA" id="ARBA00012438"/>
    </source>
</evidence>
<evidence type="ECO:0000256" key="12">
    <source>
        <dbReference type="SAM" id="Phobius"/>
    </source>
</evidence>
<dbReference type="PANTHER" id="PTHR45339">
    <property type="entry name" value="HYBRID SIGNAL TRANSDUCTION HISTIDINE KINASE J"/>
    <property type="match status" value="1"/>
</dbReference>
<feature type="domain" description="Response regulatory" evidence="14">
    <location>
        <begin position="913"/>
        <end position="1030"/>
    </location>
</feature>
<dbReference type="InterPro" id="IPR035965">
    <property type="entry name" value="PAS-like_dom_sf"/>
</dbReference>
<keyword evidence="9" id="KW-0902">Two-component regulatory system</keyword>
<evidence type="ECO:0000256" key="8">
    <source>
        <dbReference type="ARBA" id="ARBA00022840"/>
    </source>
</evidence>
<keyword evidence="4 10" id="KW-0597">Phosphoprotein</keyword>
<gene>
    <name evidence="17" type="ORF">H5P27_08940</name>
</gene>
<dbReference type="InterPro" id="IPR001789">
    <property type="entry name" value="Sig_transdc_resp-reg_receiver"/>
</dbReference>
<dbReference type="CDD" id="cd06225">
    <property type="entry name" value="HAMP"/>
    <property type="match status" value="1"/>
</dbReference>
<dbReference type="SUPFAM" id="SSF55785">
    <property type="entry name" value="PYP-like sensor domain (PAS domain)"/>
    <property type="match status" value="1"/>
</dbReference>
<dbReference type="GO" id="GO:0005524">
    <property type="term" value="F:ATP binding"/>
    <property type="evidence" value="ECO:0007669"/>
    <property type="project" value="UniProtKB-KW"/>
</dbReference>
<dbReference type="InterPro" id="IPR000014">
    <property type="entry name" value="PAS"/>
</dbReference>
<feature type="region of interest" description="Disordered" evidence="11">
    <location>
        <begin position="855"/>
        <end position="903"/>
    </location>
</feature>
<dbReference type="Pfam" id="PF00672">
    <property type="entry name" value="HAMP"/>
    <property type="match status" value="1"/>
</dbReference>
<proteinExistence type="predicted"/>
<comment type="catalytic activity">
    <reaction evidence="1">
        <text>ATP + protein L-histidine = ADP + protein N-phospho-L-histidine.</text>
        <dbReference type="EC" id="2.7.13.3"/>
    </reaction>
</comment>
<dbReference type="GO" id="GO:0000155">
    <property type="term" value="F:phosphorelay sensor kinase activity"/>
    <property type="evidence" value="ECO:0007669"/>
    <property type="project" value="InterPro"/>
</dbReference>
<dbReference type="GO" id="GO:0016020">
    <property type="term" value="C:membrane"/>
    <property type="evidence" value="ECO:0007669"/>
    <property type="project" value="UniProtKB-SubCell"/>
</dbReference>
<dbReference type="Gene3D" id="6.10.340.10">
    <property type="match status" value="1"/>
</dbReference>
<dbReference type="InterPro" id="IPR003660">
    <property type="entry name" value="HAMP_dom"/>
</dbReference>
<dbReference type="CDD" id="cd16922">
    <property type="entry name" value="HATPase_EvgS-ArcB-TorS-like"/>
    <property type="match status" value="1"/>
</dbReference>
<dbReference type="PANTHER" id="PTHR45339:SF1">
    <property type="entry name" value="HYBRID SIGNAL TRANSDUCTION HISTIDINE KINASE J"/>
    <property type="match status" value="1"/>
</dbReference>
<evidence type="ECO:0000256" key="6">
    <source>
        <dbReference type="ARBA" id="ARBA00022741"/>
    </source>
</evidence>
<dbReference type="EMBL" id="JACHVC010000008">
    <property type="protein sequence ID" value="MBC2606171.1"/>
    <property type="molecule type" value="Genomic_DNA"/>
</dbReference>
<organism evidence="17 18">
    <name type="scientific">Pelagicoccus albus</name>
    <dbReference type="NCBI Taxonomy" id="415222"/>
    <lineage>
        <taxon>Bacteria</taxon>
        <taxon>Pseudomonadati</taxon>
        <taxon>Verrucomicrobiota</taxon>
        <taxon>Opitutia</taxon>
        <taxon>Puniceicoccales</taxon>
        <taxon>Pelagicoccaceae</taxon>
        <taxon>Pelagicoccus</taxon>
    </lineage>
</organism>
<dbReference type="FunFam" id="1.10.287.130:FF:000002">
    <property type="entry name" value="Two-component osmosensing histidine kinase"/>
    <property type="match status" value="1"/>
</dbReference>
<accession>A0A7X1E8D9</accession>
<evidence type="ECO:0000259" key="13">
    <source>
        <dbReference type="PROSITE" id="PS50109"/>
    </source>
</evidence>
<reference evidence="17 18" key="1">
    <citation type="submission" date="2020-07" db="EMBL/GenBank/DDBJ databases">
        <authorList>
            <person name="Feng X."/>
        </authorList>
    </citation>
    <scope>NUCLEOTIDE SEQUENCE [LARGE SCALE GENOMIC DNA]</scope>
    <source>
        <strain evidence="17 18">JCM23202</strain>
    </source>
</reference>
<dbReference type="CDD" id="cd00082">
    <property type="entry name" value="HisKA"/>
    <property type="match status" value="1"/>
</dbReference>
<evidence type="ECO:0000256" key="10">
    <source>
        <dbReference type="PROSITE-ProRule" id="PRU00169"/>
    </source>
</evidence>
<dbReference type="InterPro" id="IPR005467">
    <property type="entry name" value="His_kinase_dom"/>
</dbReference>
<evidence type="ECO:0000313" key="17">
    <source>
        <dbReference type="EMBL" id="MBC2606171.1"/>
    </source>
</evidence>
<evidence type="ECO:0000256" key="2">
    <source>
        <dbReference type="ARBA" id="ARBA00004370"/>
    </source>
</evidence>
<dbReference type="PROSITE" id="PS50112">
    <property type="entry name" value="PAS"/>
    <property type="match status" value="1"/>
</dbReference>
<dbReference type="InterPro" id="IPR003594">
    <property type="entry name" value="HATPase_dom"/>
</dbReference>
<dbReference type="InterPro" id="IPR011006">
    <property type="entry name" value="CheY-like_superfamily"/>
</dbReference>
<evidence type="ECO:0000259" key="15">
    <source>
        <dbReference type="PROSITE" id="PS50112"/>
    </source>
</evidence>
<keyword evidence="12" id="KW-1133">Transmembrane helix</keyword>
<sequence>MSFLTKVLLPVLAVLIAMPIITVSQVNQHFNDRSDVAAKDKLTTAQSFLARWVDDKPRSHELQLRVAHSLERLEQPSGAEGPDGLVQNLLKSLGPGVKAIVCTPMNGDESFSARSDSTLDLDAMEQALAPNVELALGGHAESTVYSDGNSIYNITFMPLRSPKSGTILASLSIATELGEHRLRELKDLTKTEVITIVDGKPLSSTLSESLTQKAIEENTAEAGHLFPVLLGNEHFHALSDTIQLSDGNELQYILLSSYEDERQSLYKTRLLLIAISFGGIVFGTFLIYIFIHRLTSPLRLLKEGADEVGRGNFGHKVNCSSSDEYGDLARAFNHMTENLQTSHRELEETVHQLKSTQSQLIESEEGLRLIIEGARDHAIFTLNDEGKILRWNAASERILGYTSREASKIGYAALFPPEDEAILNLSETMMAEANAKGQVSFQGWRRQKDDKLIWADVTLSKLETGGFVEITRDITDRKEAENAMRAARDAAEASDRAKSEFLANMSHEFRTPMNGIIGMASLLSSLDLTAEQSEYTDTIRVSADNLLSIIDDILDISKIEAGEFEISENPTDLVETIESGISPFQADCESKSIGLHLTISNEVPAQVLTDASRLRQIIANLVGNAVKFTNRGGVTVSVAYETENAKLQIAVRDTGIGIAKDHLQELFKPFFQAESSASRQYGGTGLGLTITRNLVDLLEGKISVQSQLGKGSTFTVEIPVASMESEPAFAQFDREKILIVIDDAIAQDALETQLAHWGIEARSVSSRPDPLRSTLENEKSDLLIIHESASRSDTIRTLFDVRNLQGDLFPPIIRLVSSKTKEDIASNDKSVAISQPVSLRALNFHLQAFKNQPDHPFRDSLLPSDDSDTRESSPARSRVSVEKTDSPQEQKPEATPAAEQGETIAFAEQYPMRILVVEDNPINTKVLVRMLKKFGYSPETAENGAEGVRAAEAEAFDTILMDLQMPVLDGLTAASKIINSHSIKHPIYVSAFTANARDEDKAACKDVGMHDFVAKPARIPVLKEMLIRAHSWVSAQKTLSE</sequence>
<dbReference type="RefSeq" id="WP_185660062.1">
    <property type="nucleotide sequence ID" value="NZ_CAWPOO010000008.1"/>
</dbReference>
<dbReference type="Gene3D" id="3.40.50.2300">
    <property type="match status" value="1"/>
</dbReference>
<dbReference type="SUPFAM" id="SSF158472">
    <property type="entry name" value="HAMP domain-like"/>
    <property type="match status" value="1"/>
</dbReference>
<comment type="subcellular location">
    <subcellularLocation>
        <location evidence="2">Membrane</location>
    </subcellularLocation>
</comment>
<dbReference type="PRINTS" id="PR00344">
    <property type="entry name" value="BCTRLSENSOR"/>
</dbReference>
<dbReference type="AlphaFoldDB" id="A0A7X1E8D9"/>